<evidence type="ECO:0000313" key="4">
    <source>
        <dbReference type="Proteomes" id="UP001153076"/>
    </source>
</evidence>
<dbReference type="Proteomes" id="UP001153076">
    <property type="component" value="Unassembled WGS sequence"/>
</dbReference>
<comment type="caution">
    <text evidence="3">The sequence shown here is derived from an EMBL/GenBank/DDBJ whole genome shotgun (WGS) entry which is preliminary data.</text>
</comment>
<evidence type="ECO:0000259" key="2">
    <source>
        <dbReference type="Pfam" id="PF14111"/>
    </source>
</evidence>
<accession>A0A9Q1GHY4</accession>
<dbReference type="Pfam" id="PF14111">
    <property type="entry name" value="DUF4283"/>
    <property type="match status" value="1"/>
</dbReference>
<dbReference type="PANTHER" id="PTHR33233">
    <property type="entry name" value="ENDONUCLEASE/EXONUCLEASE/PHOSPHATASE"/>
    <property type="match status" value="1"/>
</dbReference>
<evidence type="ECO:0000256" key="1">
    <source>
        <dbReference type="SAM" id="MobiDB-lite"/>
    </source>
</evidence>
<organism evidence="3 4">
    <name type="scientific">Carnegiea gigantea</name>
    <dbReference type="NCBI Taxonomy" id="171969"/>
    <lineage>
        <taxon>Eukaryota</taxon>
        <taxon>Viridiplantae</taxon>
        <taxon>Streptophyta</taxon>
        <taxon>Embryophyta</taxon>
        <taxon>Tracheophyta</taxon>
        <taxon>Spermatophyta</taxon>
        <taxon>Magnoliopsida</taxon>
        <taxon>eudicotyledons</taxon>
        <taxon>Gunneridae</taxon>
        <taxon>Pentapetalae</taxon>
        <taxon>Caryophyllales</taxon>
        <taxon>Cactineae</taxon>
        <taxon>Cactaceae</taxon>
        <taxon>Cactoideae</taxon>
        <taxon>Echinocereeae</taxon>
        <taxon>Carnegiea</taxon>
    </lineage>
</organism>
<protein>
    <recommendedName>
        <fullName evidence="2">DUF4283 domain-containing protein</fullName>
    </recommendedName>
</protein>
<dbReference type="InterPro" id="IPR025558">
    <property type="entry name" value="DUF4283"/>
</dbReference>
<reference evidence="3" key="1">
    <citation type="submission" date="2022-04" db="EMBL/GenBank/DDBJ databases">
        <title>Carnegiea gigantea Genome sequencing and assembly v2.</title>
        <authorList>
            <person name="Copetti D."/>
            <person name="Sanderson M.J."/>
            <person name="Burquez A."/>
            <person name="Wojciechowski M.F."/>
        </authorList>
    </citation>
    <scope>NUCLEOTIDE SEQUENCE</scope>
    <source>
        <strain evidence="3">SGP5-SGP5p</strain>
        <tissue evidence="3">Aerial part</tissue>
    </source>
</reference>
<feature type="region of interest" description="Disordered" evidence="1">
    <location>
        <begin position="1"/>
        <end position="49"/>
    </location>
</feature>
<dbReference type="AlphaFoldDB" id="A0A9Q1GHY4"/>
<dbReference type="PANTHER" id="PTHR33233:SF17">
    <property type="entry name" value="DUF4283 DOMAIN-CONTAINING PROTEIN"/>
    <property type="match status" value="1"/>
</dbReference>
<feature type="domain" description="DUF4283" evidence="2">
    <location>
        <begin position="102"/>
        <end position="181"/>
    </location>
</feature>
<name>A0A9Q1GHY4_9CARY</name>
<gene>
    <name evidence="3" type="ORF">Cgig2_021433</name>
</gene>
<sequence>MARGRRGRSRLNISPPPRSTPDGGPPASRSTKRHETPEPEHGLDAVSPAPYVQSHVSVKTTSSYTAIVNPDESDSLSYVQAPILNGVQCPTLEPKGVAPEIAHWQSSVLCTVLGANPPLDVIERYVHKIWAAYAIDKVCLVRAGLFLVRFKNLEEQLDVVNKRVYYFARKPFIVKPWNAEMEINTEEICSLPIWVQLPAKAHTDAPRPATPTDCNRFIPLQDAAPDQIAPIVGSLSRQSPYG</sequence>
<feature type="compositionally biased region" description="Basic and acidic residues" evidence="1">
    <location>
        <begin position="33"/>
        <end position="43"/>
    </location>
</feature>
<evidence type="ECO:0000313" key="3">
    <source>
        <dbReference type="EMBL" id="KAJ8419506.1"/>
    </source>
</evidence>
<dbReference type="EMBL" id="JAKOGI010005017">
    <property type="protein sequence ID" value="KAJ8419506.1"/>
    <property type="molecule type" value="Genomic_DNA"/>
</dbReference>
<keyword evidence="4" id="KW-1185">Reference proteome</keyword>
<dbReference type="OrthoDB" id="1939300at2759"/>
<proteinExistence type="predicted"/>